<dbReference type="NCBIfam" id="TIGR01280">
    <property type="entry name" value="xseB"/>
    <property type="match status" value="1"/>
</dbReference>
<evidence type="ECO:0000313" key="7">
    <source>
        <dbReference type="EMBL" id="PIS41632.1"/>
    </source>
</evidence>
<dbReference type="GO" id="GO:0006308">
    <property type="term" value="P:DNA catabolic process"/>
    <property type="evidence" value="ECO:0007669"/>
    <property type="project" value="UniProtKB-UniRule"/>
</dbReference>
<sequence>MPKEKKFAELFKELEDITQKFEDTTESDLDTSVKEFEHGLEIAQELKDRLQGIELRVKKIQAKYQQKNTYV</sequence>
<evidence type="ECO:0000256" key="3">
    <source>
        <dbReference type="ARBA" id="ARBA00022722"/>
    </source>
</evidence>
<evidence type="ECO:0000256" key="4">
    <source>
        <dbReference type="ARBA" id="ARBA00022801"/>
    </source>
</evidence>
<dbReference type="Gene3D" id="1.10.287.1040">
    <property type="entry name" value="Exonuclease VII, small subunit"/>
    <property type="match status" value="1"/>
</dbReference>
<dbReference type="Pfam" id="PF02609">
    <property type="entry name" value="Exonuc_VII_S"/>
    <property type="match status" value="1"/>
</dbReference>
<dbReference type="GO" id="GO:0009318">
    <property type="term" value="C:exodeoxyribonuclease VII complex"/>
    <property type="evidence" value="ECO:0007669"/>
    <property type="project" value="UniProtKB-UniRule"/>
</dbReference>
<dbReference type="SUPFAM" id="SSF116842">
    <property type="entry name" value="XseB-like"/>
    <property type="match status" value="1"/>
</dbReference>
<dbReference type="InterPro" id="IPR037004">
    <property type="entry name" value="Exonuc_VII_ssu_sf"/>
</dbReference>
<evidence type="ECO:0000256" key="2">
    <source>
        <dbReference type="ARBA" id="ARBA00022490"/>
    </source>
</evidence>
<evidence type="ECO:0000256" key="5">
    <source>
        <dbReference type="ARBA" id="ARBA00022839"/>
    </source>
</evidence>
<evidence type="ECO:0000256" key="1">
    <source>
        <dbReference type="ARBA" id="ARBA00009998"/>
    </source>
</evidence>
<accession>A0A2H0YV54</accession>
<reference evidence="8" key="1">
    <citation type="submission" date="2017-09" db="EMBL/GenBank/DDBJ databases">
        <title>Depth-based differentiation of microbial function through sediment-hosted aquifers and enrichment of novel symbionts in the deep terrestrial subsurface.</title>
        <authorList>
            <person name="Probst A.J."/>
            <person name="Ladd B."/>
            <person name="Jarett J.K."/>
            <person name="Geller-Mcgrath D.E."/>
            <person name="Sieber C.M.K."/>
            <person name="Emerson J.B."/>
            <person name="Anantharaman K."/>
            <person name="Thomas B.C."/>
            <person name="Malmstrom R."/>
            <person name="Stieglmeier M."/>
            <person name="Klingl A."/>
            <person name="Woyke T."/>
            <person name="Ryan C.M."/>
            <person name="Banfield J.F."/>
        </authorList>
    </citation>
    <scope>NUCLEOTIDE SEQUENCE [LARGE SCALE GENOMIC DNA]</scope>
</reference>
<organism evidence="7 8">
    <name type="scientific">Candidatus Kerfeldbacteria bacterium CG08_land_8_20_14_0_20_42_7</name>
    <dbReference type="NCBI Taxonomy" id="2014245"/>
    <lineage>
        <taxon>Bacteria</taxon>
        <taxon>Candidatus Kerfeldiibacteriota</taxon>
    </lineage>
</organism>
<keyword evidence="5" id="KW-0269">Exonuclease</keyword>
<gene>
    <name evidence="7" type="primary">xseB</name>
    <name evidence="7" type="ORF">COT25_02070</name>
</gene>
<evidence type="ECO:0000256" key="6">
    <source>
        <dbReference type="NCBIfam" id="TIGR01280"/>
    </source>
</evidence>
<keyword evidence="4" id="KW-0378">Hydrolase</keyword>
<dbReference type="Proteomes" id="UP000228711">
    <property type="component" value="Unassembled WGS sequence"/>
</dbReference>
<dbReference type="EMBL" id="PEXV01000070">
    <property type="protein sequence ID" value="PIS41632.1"/>
    <property type="molecule type" value="Genomic_DNA"/>
</dbReference>
<evidence type="ECO:0000313" key="8">
    <source>
        <dbReference type="Proteomes" id="UP000228711"/>
    </source>
</evidence>
<comment type="similarity">
    <text evidence="1">Belongs to the XseB family.</text>
</comment>
<proteinExistence type="inferred from homology"/>
<keyword evidence="2" id="KW-0963">Cytoplasm</keyword>
<protein>
    <recommendedName>
        <fullName evidence="6">Exodeoxyribonuclease VII small subunit</fullName>
        <ecNumber evidence="6">3.1.11.6</ecNumber>
    </recommendedName>
</protein>
<keyword evidence="3" id="KW-0540">Nuclease</keyword>
<dbReference type="AlphaFoldDB" id="A0A2H0YV54"/>
<dbReference type="EC" id="3.1.11.6" evidence="6"/>
<dbReference type="InterPro" id="IPR003761">
    <property type="entry name" value="Exonuc_VII_S"/>
</dbReference>
<comment type="caution">
    <text evidence="7">The sequence shown here is derived from an EMBL/GenBank/DDBJ whole genome shotgun (WGS) entry which is preliminary data.</text>
</comment>
<name>A0A2H0YV54_9BACT</name>
<dbReference type="GO" id="GO:0008855">
    <property type="term" value="F:exodeoxyribonuclease VII activity"/>
    <property type="evidence" value="ECO:0007669"/>
    <property type="project" value="UniProtKB-UniRule"/>
</dbReference>